<dbReference type="AlphaFoldDB" id="A0A0C3NQK8"/>
<organism evidence="2 3">
    <name type="scientific">Phlebiopsis gigantea (strain 11061_1 CR5-6)</name>
    <name type="common">White-rot fungus</name>
    <name type="synonym">Peniophora gigantea</name>
    <dbReference type="NCBI Taxonomy" id="745531"/>
    <lineage>
        <taxon>Eukaryota</taxon>
        <taxon>Fungi</taxon>
        <taxon>Dikarya</taxon>
        <taxon>Basidiomycota</taxon>
        <taxon>Agaricomycotina</taxon>
        <taxon>Agaricomycetes</taxon>
        <taxon>Polyporales</taxon>
        <taxon>Phanerochaetaceae</taxon>
        <taxon>Phlebiopsis</taxon>
    </lineage>
</organism>
<evidence type="ECO:0000313" key="3">
    <source>
        <dbReference type="Proteomes" id="UP000053257"/>
    </source>
</evidence>
<dbReference type="Proteomes" id="UP000053257">
    <property type="component" value="Unassembled WGS sequence"/>
</dbReference>
<protein>
    <submittedName>
        <fullName evidence="2">Uncharacterized protein</fullName>
    </submittedName>
</protein>
<feature type="region of interest" description="Disordered" evidence="1">
    <location>
        <begin position="63"/>
        <end position="90"/>
    </location>
</feature>
<reference evidence="2 3" key="1">
    <citation type="journal article" date="2014" name="PLoS Genet.">
        <title>Analysis of the Phlebiopsis gigantea genome, transcriptome and secretome provides insight into its pioneer colonization strategies of wood.</title>
        <authorList>
            <person name="Hori C."/>
            <person name="Ishida T."/>
            <person name="Igarashi K."/>
            <person name="Samejima M."/>
            <person name="Suzuki H."/>
            <person name="Master E."/>
            <person name="Ferreira P."/>
            <person name="Ruiz-Duenas F.J."/>
            <person name="Held B."/>
            <person name="Canessa P."/>
            <person name="Larrondo L.F."/>
            <person name="Schmoll M."/>
            <person name="Druzhinina I.S."/>
            <person name="Kubicek C.P."/>
            <person name="Gaskell J.A."/>
            <person name="Kersten P."/>
            <person name="St John F."/>
            <person name="Glasner J."/>
            <person name="Sabat G."/>
            <person name="Splinter BonDurant S."/>
            <person name="Syed K."/>
            <person name="Yadav J."/>
            <person name="Mgbeahuruike A.C."/>
            <person name="Kovalchuk A."/>
            <person name="Asiegbu F.O."/>
            <person name="Lackner G."/>
            <person name="Hoffmeister D."/>
            <person name="Rencoret J."/>
            <person name="Gutierrez A."/>
            <person name="Sun H."/>
            <person name="Lindquist E."/>
            <person name="Barry K."/>
            <person name="Riley R."/>
            <person name="Grigoriev I.V."/>
            <person name="Henrissat B."/>
            <person name="Kues U."/>
            <person name="Berka R.M."/>
            <person name="Martinez A.T."/>
            <person name="Covert S.F."/>
            <person name="Blanchette R.A."/>
            <person name="Cullen D."/>
        </authorList>
    </citation>
    <scope>NUCLEOTIDE SEQUENCE [LARGE SCALE GENOMIC DNA]</scope>
    <source>
        <strain evidence="2 3">11061_1 CR5-6</strain>
    </source>
</reference>
<proteinExistence type="predicted"/>
<evidence type="ECO:0000313" key="2">
    <source>
        <dbReference type="EMBL" id="KIP07449.1"/>
    </source>
</evidence>
<gene>
    <name evidence="2" type="ORF">PHLGIDRAFT_421216</name>
</gene>
<accession>A0A0C3NQK8</accession>
<sequence length="197" mass="22782">MSCQCIGLHPTLTCTHMPSNKSLLSHRSFEATHWSSSTEDPPSLLSCRSCLFTPLDGVEAIEADTRHRTQTAKWDRPPRPSEPFHPPRERFRLPNLLDKHPSLRFTRQMVIARQTDHLAKIAHATLQPRQKRLRKLKRKRTAETEPFDSKNVLLKHSVPISDRLMDAMDWNLTFEACGLPPLKLPVRNLSRRWEDAL</sequence>
<evidence type="ECO:0000256" key="1">
    <source>
        <dbReference type="SAM" id="MobiDB-lite"/>
    </source>
</evidence>
<feature type="compositionally biased region" description="Basic and acidic residues" evidence="1">
    <location>
        <begin position="63"/>
        <end position="79"/>
    </location>
</feature>
<dbReference type="EMBL" id="KN840497">
    <property type="protein sequence ID" value="KIP07449.1"/>
    <property type="molecule type" value="Genomic_DNA"/>
</dbReference>
<dbReference type="HOGENOM" id="CLU_1384603_0_0_1"/>
<keyword evidence="3" id="KW-1185">Reference proteome</keyword>
<name>A0A0C3NQK8_PHLG1</name>